<feature type="compositionally biased region" description="Low complexity" evidence="12">
    <location>
        <begin position="535"/>
        <end position="551"/>
    </location>
</feature>
<accession>A0ABX9AWG6</accession>
<gene>
    <name evidence="15" type="ORF">K6K13_08190</name>
</gene>
<dbReference type="Pfam" id="PF00015">
    <property type="entry name" value="MCPsignal"/>
    <property type="match status" value="1"/>
</dbReference>
<keyword evidence="3" id="KW-0488">Methylation</keyword>
<dbReference type="InterPro" id="IPR003660">
    <property type="entry name" value="HAMP_dom"/>
</dbReference>
<dbReference type="InterPro" id="IPR051310">
    <property type="entry name" value="MCP_chemotaxis"/>
</dbReference>
<dbReference type="RefSeq" id="WP_222160353.1">
    <property type="nucleotide sequence ID" value="NZ_CP081864.1"/>
</dbReference>
<comment type="subcellular location">
    <subcellularLocation>
        <location evidence="1">Cell inner membrane</location>
        <topology evidence="1">Multi-pass membrane protein</topology>
    </subcellularLocation>
</comment>
<evidence type="ECO:0000259" key="13">
    <source>
        <dbReference type="PROSITE" id="PS50111"/>
    </source>
</evidence>
<evidence type="ECO:0000256" key="9">
    <source>
        <dbReference type="ARBA" id="ARBA00023224"/>
    </source>
</evidence>
<sequence length="558" mass="59512">MNFLRNITIRAMLLIILGAFLLLWAGVSLYSMSSLSKMTGLLEASEIQKKNVEMLSRGNDQYFRTVTRMVRSMDFKQVGNSADAEKTLTAAATALKNTSDALEQFKNTDHSIVDPEIAAAMVSTWQAVISNGLQPMIAAAQENKPEVFQQLFMNTYPPLSVAFGGAMEKYQNSITSRSTESLQQVYSLLSWGRSVLLAALVIGALMLLLTDRYLVSYLVRPLNDIKAHFRVMADGDLGSPVVEFGRNCVGQLIPYLRDVQNKLIGTVSTIRDSSAAIYQGSSEIRSGKNHLSARTEQQAAALAETAASMEQLSATVKQNAENVHQASTLSQDAAVAARRGGEVASDVVETMASITTSSKKIADITSVINGIAFQTNILALNAAVEAARAGEQGRGFAVVAGEVRNLAQRSAQAAKEIETLIAESVQRVGKGSEQVAQTGDVMNAIIVAVTRVNDLMGEIANASDEQSRGISQVGQAVAEMDGVTQQNASLVDQSAGAAASLEDQARQLTEAVALFKLSAQDKNLSPAVALPRKSATPAPALLASSKKSASANDNWETF</sequence>
<evidence type="ECO:0000256" key="7">
    <source>
        <dbReference type="ARBA" id="ARBA00022989"/>
    </source>
</evidence>
<reference evidence="15 16" key="1">
    <citation type="submission" date="2021-08" db="EMBL/GenBank/DDBJ databases">
        <title>Culture and genomic analysis of Symbiopectobacterium purcellii sp. nov. gen. nov., isolated from the leafhopper Empoasca decipiens.</title>
        <authorList>
            <person name="Nadal-Jimenez P."/>
            <person name="Siozios S."/>
            <person name="Halliday N."/>
            <person name="Camara M."/>
            <person name="Hurst G.D.D."/>
        </authorList>
    </citation>
    <scope>NUCLEOTIDE SEQUENCE [LARGE SCALE GENOMIC DNA]</scope>
    <source>
        <strain evidence="15 16">SyEd1</strain>
    </source>
</reference>
<feature type="domain" description="HAMP" evidence="14">
    <location>
        <begin position="216"/>
        <end position="268"/>
    </location>
</feature>
<evidence type="ECO:0000256" key="1">
    <source>
        <dbReference type="ARBA" id="ARBA00004429"/>
    </source>
</evidence>
<dbReference type="SMART" id="SM00283">
    <property type="entry name" value="MA"/>
    <property type="match status" value="1"/>
</dbReference>
<keyword evidence="2" id="KW-1003">Cell membrane</keyword>
<dbReference type="Proteomes" id="UP000825886">
    <property type="component" value="Chromosome"/>
</dbReference>
<feature type="region of interest" description="Disordered" evidence="12">
    <location>
        <begin position="535"/>
        <end position="558"/>
    </location>
</feature>
<protein>
    <submittedName>
        <fullName evidence="15">Tar ligand binding domain-containing protein</fullName>
    </submittedName>
</protein>
<dbReference type="InterPro" id="IPR004090">
    <property type="entry name" value="Chemotax_Me-accpt_rcpt"/>
</dbReference>
<dbReference type="InterPro" id="IPR004089">
    <property type="entry name" value="MCPsignal_dom"/>
</dbReference>
<keyword evidence="4" id="KW-0145">Chemotaxis</keyword>
<comment type="similarity">
    <text evidence="10">Belongs to the methyl-accepting chemotaxis (MCP) protein family.</text>
</comment>
<evidence type="ECO:0000256" key="3">
    <source>
        <dbReference type="ARBA" id="ARBA00022481"/>
    </source>
</evidence>
<evidence type="ECO:0000313" key="15">
    <source>
        <dbReference type="EMBL" id="QZN97310.1"/>
    </source>
</evidence>
<keyword evidence="8" id="KW-0472">Membrane</keyword>
<dbReference type="PRINTS" id="PR00260">
    <property type="entry name" value="CHEMTRNSDUCR"/>
</dbReference>
<dbReference type="Gene3D" id="1.20.120.30">
    <property type="entry name" value="Aspartate receptor, ligand-binding domain"/>
    <property type="match status" value="1"/>
</dbReference>
<dbReference type="PROSITE" id="PS50111">
    <property type="entry name" value="CHEMOTAXIS_TRANSDUC_2"/>
    <property type="match status" value="1"/>
</dbReference>
<keyword evidence="7" id="KW-1133">Transmembrane helix</keyword>
<dbReference type="SUPFAM" id="SSF58104">
    <property type="entry name" value="Methyl-accepting chemotaxis protein (MCP) signaling domain"/>
    <property type="match status" value="1"/>
</dbReference>
<evidence type="ECO:0000256" key="4">
    <source>
        <dbReference type="ARBA" id="ARBA00022500"/>
    </source>
</evidence>
<evidence type="ECO:0000256" key="6">
    <source>
        <dbReference type="ARBA" id="ARBA00022692"/>
    </source>
</evidence>
<dbReference type="PROSITE" id="PS50885">
    <property type="entry name" value="HAMP"/>
    <property type="match status" value="1"/>
</dbReference>
<keyword evidence="6" id="KW-0812">Transmembrane</keyword>
<evidence type="ECO:0000313" key="16">
    <source>
        <dbReference type="Proteomes" id="UP000825886"/>
    </source>
</evidence>
<dbReference type="PANTHER" id="PTHR43531:SF14">
    <property type="entry name" value="METHYL-ACCEPTING CHEMOTAXIS PROTEIN I-RELATED"/>
    <property type="match status" value="1"/>
</dbReference>
<dbReference type="InterPro" id="IPR035440">
    <property type="entry name" value="4HB_MCP_dom_sf"/>
</dbReference>
<dbReference type="InterPro" id="IPR003122">
    <property type="entry name" value="Tar_rcpt_lig-bd"/>
</dbReference>
<name>A0ABX9AWG6_9ENTR</name>
<keyword evidence="9 11" id="KW-0807">Transducer</keyword>
<evidence type="ECO:0000256" key="12">
    <source>
        <dbReference type="SAM" id="MobiDB-lite"/>
    </source>
</evidence>
<dbReference type="Pfam" id="PF02203">
    <property type="entry name" value="TarH"/>
    <property type="match status" value="1"/>
</dbReference>
<dbReference type="CDD" id="cd11386">
    <property type="entry name" value="MCP_signal"/>
    <property type="match status" value="1"/>
</dbReference>
<proteinExistence type="inferred from homology"/>
<evidence type="ECO:0000259" key="14">
    <source>
        <dbReference type="PROSITE" id="PS50885"/>
    </source>
</evidence>
<evidence type="ECO:0000256" key="2">
    <source>
        <dbReference type="ARBA" id="ARBA00022475"/>
    </source>
</evidence>
<dbReference type="PANTHER" id="PTHR43531">
    <property type="entry name" value="PROTEIN ICFG"/>
    <property type="match status" value="1"/>
</dbReference>
<feature type="domain" description="Methyl-accepting transducer" evidence="13">
    <location>
        <begin position="273"/>
        <end position="502"/>
    </location>
</feature>
<dbReference type="SUPFAM" id="SSF47170">
    <property type="entry name" value="Aspartate receptor, ligand-binding domain"/>
    <property type="match status" value="1"/>
</dbReference>
<organism evidence="15 16">
    <name type="scientific">Symbiopectobacterium purcellii</name>
    <dbReference type="NCBI Taxonomy" id="2871826"/>
    <lineage>
        <taxon>Bacteria</taxon>
        <taxon>Pseudomonadati</taxon>
        <taxon>Pseudomonadota</taxon>
        <taxon>Gammaproteobacteria</taxon>
        <taxon>Enterobacterales</taxon>
        <taxon>Enterobacteriaceae</taxon>
    </lineage>
</organism>
<evidence type="ECO:0000256" key="5">
    <source>
        <dbReference type="ARBA" id="ARBA00022519"/>
    </source>
</evidence>
<dbReference type="Gene3D" id="1.10.287.950">
    <property type="entry name" value="Methyl-accepting chemotaxis protein"/>
    <property type="match status" value="1"/>
</dbReference>
<evidence type="ECO:0000256" key="10">
    <source>
        <dbReference type="ARBA" id="ARBA00029447"/>
    </source>
</evidence>
<dbReference type="EMBL" id="CP081864">
    <property type="protein sequence ID" value="QZN97310.1"/>
    <property type="molecule type" value="Genomic_DNA"/>
</dbReference>
<keyword evidence="16" id="KW-1185">Reference proteome</keyword>
<evidence type="ECO:0000256" key="8">
    <source>
        <dbReference type="ARBA" id="ARBA00023136"/>
    </source>
</evidence>
<evidence type="ECO:0000256" key="11">
    <source>
        <dbReference type="PROSITE-ProRule" id="PRU00284"/>
    </source>
</evidence>
<keyword evidence="5" id="KW-0997">Cell inner membrane</keyword>